<protein>
    <submittedName>
        <fullName evidence="1">Unannotated protein</fullName>
    </submittedName>
</protein>
<accession>A0A6J6IKA0</accession>
<dbReference type="AlphaFoldDB" id="A0A6J6IKA0"/>
<gene>
    <name evidence="1" type="ORF">UFOPK1939_00859</name>
</gene>
<organism evidence="1">
    <name type="scientific">freshwater metagenome</name>
    <dbReference type="NCBI Taxonomy" id="449393"/>
    <lineage>
        <taxon>unclassified sequences</taxon>
        <taxon>metagenomes</taxon>
        <taxon>ecological metagenomes</taxon>
    </lineage>
</organism>
<name>A0A6J6IKA0_9ZZZZ</name>
<proteinExistence type="predicted"/>
<dbReference type="EMBL" id="CAEZVF010000133">
    <property type="protein sequence ID" value="CAB4624972.1"/>
    <property type="molecule type" value="Genomic_DNA"/>
</dbReference>
<reference evidence="1" key="1">
    <citation type="submission" date="2020-05" db="EMBL/GenBank/DDBJ databases">
        <authorList>
            <person name="Chiriac C."/>
            <person name="Salcher M."/>
            <person name="Ghai R."/>
            <person name="Kavagutti S V."/>
        </authorList>
    </citation>
    <scope>NUCLEOTIDE SEQUENCE</scope>
</reference>
<sequence length="221" mass="23893">MDSTAVRLLRELLAGDPLMGQTQDFARVLNRSATTPGGLLLVGTPTQEPWHMAAHLDDESRLAAMPELKPTLVRWQPPADAPPHLSIGLERIERTTRKETVFVVAGDQAPDELLERVFDAKKIGARILTMVTAEAEITEMAHEVLIIPDEDAAAGVRENPLPDLAATADAHEKSLGMSFDAAQHVVSMAAGEFSRGSEKSGLKSRLARMIDSITGPGDEWS</sequence>
<evidence type="ECO:0000313" key="1">
    <source>
        <dbReference type="EMBL" id="CAB4624972.1"/>
    </source>
</evidence>